<feature type="signal peptide" evidence="2">
    <location>
        <begin position="1"/>
        <end position="33"/>
    </location>
</feature>
<dbReference type="OrthoDB" id="633546at2759"/>
<dbReference type="Pfam" id="PF00161">
    <property type="entry name" value="RIP"/>
    <property type="match status" value="1"/>
</dbReference>
<keyword evidence="2" id="KW-0732">Signal</keyword>
<evidence type="ECO:0000256" key="1">
    <source>
        <dbReference type="RuleBase" id="RU004915"/>
    </source>
</evidence>
<evidence type="ECO:0000313" key="4">
    <source>
        <dbReference type="Proteomes" id="UP000604825"/>
    </source>
</evidence>
<organism evidence="3 4">
    <name type="scientific">Miscanthus lutarioriparius</name>
    <dbReference type="NCBI Taxonomy" id="422564"/>
    <lineage>
        <taxon>Eukaryota</taxon>
        <taxon>Viridiplantae</taxon>
        <taxon>Streptophyta</taxon>
        <taxon>Embryophyta</taxon>
        <taxon>Tracheophyta</taxon>
        <taxon>Spermatophyta</taxon>
        <taxon>Magnoliopsida</taxon>
        <taxon>Liliopsida</taxon>
        <taxon>Poales</taxon>
        <taxon>Poaceae</taxon>
        <taxon>PACMAD clade</taxon>
        <taxon>Panicoideae</taxon>
        <taxon>Andropogonodae</taxon>
        <taxon>Andropogoneae</taxon>
        <taxon>Saccharinae</taxon>
        <taxon>Miscanthus</taxon>
    </lineage>
</organism>
<dbReference type="PANTHER" id="PTHR33453">
    <property type="match status" value="1"/>
</dbReference>
<dbReference type="InterPro" id="IPR036041">
    <property type="entry name" value="Ribosome-inact_prot_sf"/>
</dbReference>
<dbReference type="GO" id="GO:0090729">
    <property type="term" value="F:toxin activity"/>
    <property type="evidence" value="ECO:0007669"/>
    <property type="project" value="UniProtKB-KW"/>
</dbReference>
<dbReference type="PANTHER" id="PTHR33453:SF46">
    <property type="entry name" value="RRNA N-GLYCOSYLASE"/>
    <property type="match status" value="1"/>
</dbReference>
<keyword evidence="1" id="KW-0378">Hydrolase</keyword>
<keyword evidence="1" id="KW-0800">Toxin</keyword>
<keyword evidence="4" id="KW-1185">Reference proteome</keyword>
<feature type="chain" id="PRO_5032621644" description="rRNA N-glycosylase" evidence="2">
    <location>
        <begin position="34"/>
        <end position="300"/>
    </location>
</feature>
<name>A0A811RM48_9POAL</name>
<keyword evidence="1" id="KW-0611">Plant defense</keyword>
<evidence type="ECO:0000313" key="3">
    <source>
        <dbReference type="EMBL" id="CAD6270891.1"/>
    </source>
</evidence>
<keyword evidence="1" id="KW-0652">Protein synthesis inhibitor</keyword>
<reference evidence="3" key="1">
    <citation type="submission" date="2020-10" db="EMBL/GenBank/DDBJ databases">
        <authorList>
            <person name="Han B."/>
            <person name="Lu T."/>
            <person name="Zhao Q."/>
            <person name="Huang X."/>
            <person name="Zhao Y."/>
        </authorList>
    </citation>
    <scope>NUCLEOTIDE SEQUENCE</scope>
</reference>
<proteinExistence type="inferred from homology"/>
<comment type="similarity">
    <text evidence="1">Belongs to the ribosome-inactivating protein family.</text>
</comment>
<sequence>MMITTNQPCRPPQQPCLLVVSTIIFLLATTSLAQAPPIHHIYFDVRTRTFDELRLEIITLLLTFSSTVPYNPPHVRQRYVLGPRRLHFFDEPPAWIYIHVVVGEEPEDKVTLAMAIDDLYIIGFSNGTDHWYKFSGGKSDSFQGLPGAVTLPIEYNYRDLIHDGHENLWQVPLGKNSATHATKQLATYDPEITPKPQLQDGLVRFVVMMAEGTRLREIRETFSGNNWEKETFISVDEAKSVVDWGTLSKLVIRWHLTRARRGGAKWGGGDFKKHANKVKRNSKVNGPTEAVNKLDVLRAS</sequence>
<comment type="caution">
    <text evidence="3">The sequence shown here is derived from an EMBL/GenBank/DDBJ whole genome shotgun (WGS) entry which is preliminary data.</text>
</comment>
<comment type="catalytic activity">
    <reaction evidence="1">
        <text>Endohydrolysis of the N-glycosidic bond at one specific adenosine on the 28S rRNA.</text>
        <dbReference type="EC" id="3.2.2.22"/>
    </reaction>
</comment>
<accession>A0A811RM48</accession>
<dbReference type="InterPro" id="IPR001574">
    <property type="entry name" value="Ribosome_inactivat_prot"/>
</dbReference>
<dbReference type="EMBL" id="CAJGYO010000015">
    <property type="protein sequence ID" value="CAD6270891.1"/>
    <property type="molecule type" value="Genomic_DNA"/>
</dbReference>
<dbReference type="EC" id="3.2.2.22" evidence="1"/>
<dbReference type="AlphaFoldDB" id="A0A811RM48"/>
<dbReference type="GO" id="GO:0017148">
    <property type="term" value="P:negative regulation of translation"/>
    <property type="evidence" value="ECO:0007669"/>
    <property type="project" value="UniProtKB-KW"/>
</dbReference>
<dbReference type="GO" id="GO:0030598">
    <property type="term" value="F:rRNA N-glycosylase activity"/>
    <property type="evidence" value="ECO:0007669"/>
    <property type="project" value="UniProtKB-EC"/>
</dbReference>
<dbReference type="InterPro" id="IPR016138">
    <property type="entry name" value="Ribosome_inactivat_prot_sub1"/>
</dbReference>
<evidence type="ECO:0000256" key="2">
    <source>
        <dbReference type="SAM" id="SignalP"/>
    </source>
</evidence>
<dbReference type="SUPFAM" id="SSF56371">
    <property type="entry name" value="Ribosome inactivating proteins (RIP)"/>
    <property type="match status" value="1"/>
</dbReference>
<dbReference type="GO" id="GO:0006952">
    <property type="term" value="P:defense response"/>
    <property type="evidence" value="ECO:0007669"/>
    <property type="project" value="UniProtKB-KW"/>
</dbReference>
<protein>
    <recommendedName>
        <fullName evidence="1">rRNA N-glycosylase</fullName>
        <ecNumber evidence="1">3.2.2.22</ecNumber>
    </recommendedName>
</protein>
<gene>
    <name evidence="3" type="ORF">NCGR_LOCUS54181</name>
</gene>
<dbReference type="Proteomes" id="UP000604825">
    <property type="component" value="Unassembled WGS sequence"/>
</dbReference>
<dbReference type="Gene3D" id="3.40.420.10">
    <property type="entry name" value="Ricin (A subunit), domain 1"/>
    <property type="match status" value="1"/>
</dbReference>